<dbReference type="InterPro" id="IPR032716">
    <property type="entry name" value="ACC_epsilon"/>
</dbReference>
<protein>
    <submittedName>
        <fullName evidence="1">Uncharacterized protein</fullName>
    </submittedName>
</protein>
<evidence type="ECO:0000313" key="2">
    <source>
        <dbReference type="Proteomes" id="UP000731519"/>
    </source>
</evidence>
<keyword evidence="2" id="KW-1185">Reference proteome</keyword>
<dbReference type="Proteomes" id="UP000731519">
    <property type="component" value="Unassembled WGS sequence"/>
</dbReference>
<sequence>MELAAVTAVLSALALGGHAPGHSHRRDHRPRRAYWDLHWNPHPVPHSWCARGARAPFPGR</sequence>
<dbReference type="EMBL" id="ASYR01000034">
    <property type="protein sequence ID" value="KAF0647585.1"/>
    <property type="molecule type" value="Genomic_DNA"/>
</dbReference>
<dbReference type="Pfam" id="PF13822">
    <property type="entry name" value="ACC_epsilon"/>
    <property type="match status" value="1"/>
</dbReference>
<organism evidence="1 2">
    <name type="scientific">Streptomyces fradiae ATCC 10745 = DSM 40063</name>
    <dbReference type="NCBI Taxonomy" id="1319510"/>
    <lineage>
        <taxon>Bacteria</taxon>
        <taxon>Bacillati</taxon>
        <taxon>Actinomycetota</taxon>
        <taxon>Actinomycetes</taxon>
        <taxon>Kitasatosporales</taxon>
        <taxon>Streptomycetaceae</taxon>
        <taxon>Streptomyces</taxon>
    </lineage>
</organism>
<reference evidence="1 2" key="1">
    <citation type="submission" date="2013-05" db="EMBL/GenBank/DDBJ databases">
        <title>Genome Sequence of Streptomyces fradiae.</title>
        <authorList>
            <person name="Kirby R."/>
        </authorList>
    </citation>
    <scope>NUCLEOTIDE SEQUENCE [LARGE SCALE GENOMIC DNA]</scope>
    <source>
        <strain evidence="1 2">ATCC 10745</strain>
    </source>
</reference>
<accession>A0ABQ6XQH0</accession>
<evidence type="ECO:0000313" key="1">
    <source>
        <dbReference type="EMBL" id="KAF0647585.1"/>
    </source>
</evidence>
<comment type="caution">
    <text evidence="1">The sequence shown here is derived from an EMBL/GenBank/DDBJ whole genome shotgun (WGS) entry which is preliminary data.</text>
</comment>
<name>A0ABQ6XQH0_STRFR</name>
<proteinExistence type="predicted"/>
<gene>
    <name evidence="1" type="ORF">K701_22710</name>
</gene>